<dbReference type="GO" id="GO:0005524">
    <property type="term" value="F:ATP binding"/>
    <property type="evidence" value="ECO:0007669"/>
    <property type="project" value="UniProtKB-KW"/>
</dbReference>
<reference evidence="1" key="1">
    <citation type="journal article" date="2021" name="Nat. Microbiol.">
        <title>Cocultivation of an ultrasmall environmental parasitic bacterium with lytic ability against bacteria associated with wastewater foams.</title>
        <authorList>
            <person name="Batinovic S."/>
            <person name="Rose J.J.A."/>
            <person name="Ratcliffe J."/>
            <person name="Seviour R.J."/>
            <person name="Petrovski S."/>
        </authorList>
    </citation>
    <scope>NUCLEOTIDE SEQUENCE</scope>
    <source>
        <strain evidence="1">CON44</strain>
    </source>
</reference>
<dbReference type="InterPro" id="IPR036890">
    <property type="entry name" value="HATPase_C_sf"/>
</dbReference>
<dbReference type="Pfam" id="PF13589">
    <property type="entry name" value="HATPase_c_3"/>
    <property type="match status" value="1"/>
</dbReference>
<dbReference type="EMBL" id="CP045810">
    <property type="protein sequence ID" value="QHN40761.1"/>
    <property type="molecule type" value="Genomic_DNA"/>
</dbReference>
<keyword evidence="1" id="KW-0067">ATP-binding</keyword>
<dbReference type="AlphaFoldDB" id="A0A857LR21"/>
<accession>A0A857LR21</accession>
<protein>
    <submittedName>
        <fullName evidence="1">ATP-binding protein</fullName>
    </submittedName>
</protein>
<proteinExistence type="predicted"/>
<evidence type="ECO:0000313" key="1">
    <source>
        <dbReference type="EMBL" id="QHN40761.1"/>
    </source>
</evidence>
<sequence length="479" mass="52246">MADPSIIRALGLHHTLVTAVADIIDNSIDAGAGHVLVRFLQTGSRISGLRIIDDGSGMDGTTLEAAMEYGVQRAYQDSDQGMFGVGMKAASISQADTFTVYSRAENAEPAGRRVSVTDRMDAPVREDFSSDDAGKVLAGATPRFPMTTGTIVEWRGIRTFPAGDESEQHTEWLESTIGDLQDQLGLVFHRLIVQGLTIGVDVYDELAGRAGAPRTVRAVDPFGYKRSGDAAYPQQVALSLPGMPTIDLHIWPAKVSLPEFKIRGLPGRESQGIFVYRNDRLLQPGGWLDVVKPRPEWGLARVAVDVGTELRTHVTVNPEKAGVTVGGTLVSALRDVITGQYLDASASALKAARKLTRRPITIVEPASGLPDEVLEEFADSFTFASGADPVAIGWRVLPTDRVFEVDLDNRNLWLNARFRRALGGRRTTGVDVPFLRTLMFLLTQDMFTGIRHSARQQEQMDAWQQVLVEALAAESERQP</sequence>
<dbReference type="RefSeq" id="WP_005185565.1">
    <property type="nucleotide sequence ID" value="NZ_CP045804.1"/>
</dbReference>
<name>A0A857LR21_9ACTN</name>
<dbReference type="Gene3D" id="3.30.565.10">
    <property type="entry name" value="Histidine kinase-like ATPase, C-terminal domain"/>
    <property type="match status" value="1"/>
</dbReference>
<dbReference type="SUPFAM" id="SSF55874">
    <property type="entry name" value="ATPase domain of HSP90 chaperone/DNA topoisomerase II/histidine kinase"/>
    <property type="match status" value="1"/>
</dbReference>
<keyword evidence="1" id="KW-0547">Nucleotide-binding</keyword>
<organism evidence="1">
    <name type="scientific">Gordonia amarae</name>
    <dbReference type="NCBI Taxonomy" id="36821"/>
    <lineage>
        <taxon>Bacteria</taxon>
        <taxon>Bacillati</taxon>
        <taxon>Actinomycetota</taxon>
        <taxon>Actinomycetes</taxon>
        <taxon>Mycobacteriales</taxon>
        <taxon>Gordoniaceae</taxon>
        <taxon>Gordonia</taxon>
    </lineage>
</organism>
<gene>
    <name evidence="1" type="ORF">GII30_17835</name>
</gene>